<protein>
    <recommendedName>
        <fullName evidence="3">DUF2019 domain-containing protein</fullName>
    </recommendedName>
</protein>
<dbReference type="InterPro" id="IPR016024">
    <property type="entry name" value="ARM-type_fold"/>
</dbReference>
<evidence type="ECO:0000313" key="1">
    <source>
        <dbReference type="EMBL" id="MST86021.1"/>
    </source>
</evidence>
<dbReference type="Proteomes" id="UP000438914">
    <property type="component" value="Unassembled WGS sequence"/>
</dbReference>
<name>A0A7K0KJD2_9BACT</name>
<dbReference type="RefSeq" id="WP_154535616.1">
    <property type="nucleotide sequence ID" value="NZ_VUNG01000076.1"/>
</dbReference>
<dbReference type="EMBL" id="VUNG01000076">
    <property type="protein sequence ID" value="MST86021.1"/>
    <property type="molecule type" value="Genomic_DNA"/>
</dbReference>
<evidence type="ECO:0000313" key="2">
    <source>
        <dbReference type="Proteomes" id="UP000438914"/>
    </source>
</evidence>
<dbReference type="InterPro" id="IPR042236">
    <property type="entry name" value="PI3K_accessory_sf"/>
</dbReference>
<gene>
    <name evidence="1" type="ORF">FYJ73_15340</name>
</gene>
<organism evidence="1 2">
    <name type="scientific">Hallella mizrahii</name>
    <dbReference type="NCBI Taxonomy" id="2606637"/>
    <lineage>
        <taxon>Bacteria</taxon>
        <taxon>Pseudomonadati</taxon>
        <taxon>Bacteroidota</taxon>
        <taxon>Bacteroidia</taxon>
        <taxon>Bacteroidales</taxon>
        <taxon>Prevotellaceae</taxon>
        <taxon>Hallella</taxon>
    </lineage>
</organism>
<dbReference type="SUPFAM" id="SSF48371">
    <property type="entry name" value="ARM repeat"/>
    <property type="match status" value="1"/>
</dbReference>
<comment type="caution">
    <text evidence="1">The sequence shown here is derived from an EMBL/GenBank/DDBJ whole genome shotgun (WGS) entry which is preliminary data.</text>
</comment>
<keyword evidence="2" id="KW-1185">Reference proteome</keyword>
<sequence length="113" mass="12784">MVLRKVDDAVEQFKKNCIKQGQALEAGNYKVGNKSAKSIYESIVFLKANHQIDLLKPFLFERNENLRIWSARALIHSYSSLCLKVLQDIANTSEGIHGLDAEMVISEYKNGNI</sequence>
<proteinExistence type="predicted"/>
<reference evidence="1 2" key="1">
    <citation type="submission" date="2019-08" db="EMBL/GenBank/DDBJ databases">
        <title>In-depth cultivation of the pig gut microbiome towards novel bacterial diversity and tailored functional studies.</title>
        <authorList>
            <person name="Wylensek D."/>
            <person name="Hitch T.C.A."/>
            <person name="Clavel T."/>
        </authorList>
    </citation>
    <scope>NUCLEOTIDE SEQUENCE [LARGE SCALE GENOMIC DNA]</scope>
    <source>
        <strain evidence="1 2">LKV-178-WT-2A</strain>
    </source>
</reference>
<dbReference type="AlphaFoldDB" id="A0A7K0KJD2"/>
<evidence type="ECO:0008006" key="3">
    <source>
        <dbReference type="Google" id="ProtNLM"/>
    </source>
</evidence>
<dbReference type="Gene3D" id="1.25.40.70">
    <property type="entry name" value="Phosphatidylinositol 3-kinase, accessory domain (PIK)"/>
    <property type="match status" value="1"/>
</dbReference>
<accession>A0A7K0KJD2</accession>